<protein>
    <submittedName>
        <fullName evidence="1">Uncharacterized protein</fullName>
    </submittedName>
</protein>
<evidence type="ECO:0000313" key="2">
    <source>
        <dbReference type="Proteomes" id="UP000275078"/>
    </source>
</evidence>
<dbReference type="AlphaFoldDB" id="A0A3N4IJ35"/>
<dbReference type="EMBL" id="ML119660">
    <property type="protein sequence ID" value="RPA84160.1"/>
    <property type="molecule type" value="Genomic_DNA"/>
</dbReference>
<proteinExistence type="predicted"/>
<reference evidence="1 2" key="1">
    <citation type="journal article" date="2018" name="Nat. Ecol. Evol.">
        <title>Pezizomycetes genomes reveal the molecular basis of ectomycorrhizal truffle lifestyle.</title>
        <authorList>
            <person name="Murat C."/>
            <person name="Payen T."/>
            <person name="Noel B."/>
            <person name="Kuo A."/>
            <person name="Morin E."/>
            <person name="Chen J."/>
            <person name="Kohler A."/>
            <person name="Krizsan K."/>
            <person name="Balestrini R."/>
            <person name="Da Silva C."/>
            <person name="Montanini B."/>
            <person name="Hainaut M."/>
            <person name="Levati E."/>
            <person name="Barry K.W."/>
            <person name="Belfiori B."/>
            <person name="Cichocki N."/>
            <person name="Clum A."/>
            <person name="Dockter R.B."/>
            <person name="Fauchery L."/>
            <person name="Guy J."/>
            <person name="Iotti M."/>
            <person name="Le Tacon F."/>
            <person name="Lindquist E.A."/>
            <person name="Lipzen A."/>
            <person name="Malagnac F."/>
            <person name="Mello A."/>
            <person name="Molinier V."/>
            <person name="Miyauchi S."/>
            <person name="Poulain J."/>
            <person name="Riccioni C."/>
            <person name="Rubini A."/>
            <person name="Sitrit Y."/>
            <person name="Splivallo R."/>
            <person name="Traeger S."/>
            <person name="Wang M."/>
            <person name="Zifcakova L."/>
            <person name="Wipf D."/>
            <person name="Zambonelli A."/>
            <person name="Paolocci F."/>
            <person name="Nowrousian M."/>
            <person name="Ottonello S."/>
            <person name="Baldrian P."/>
            <person name="Spatafora J.W."/>
            <person name="Henrissat B."/>
            <person name="Nagy L.G."/>
            <person name="Aury J.M."/>
            <person name="Wincker P."/>
            <person name="Grigoriev I.V."/>
            <person name="Bonfante P."/>
            <person name="Martin F.M."/>
        </authorList>
    </citation>
    <scope>NUCLEOTIDE SEQUENCE [LARGE SCALE GENOMIC DNA]</scope>
    <source>
        <strain evidence="1 2">RN42</strain>
    </source>
</reference>
<gene>
    <name evidence="1" type="ORF">BJ508DRAFT_41893</name>
</gene>
<sequence length="164" mass="18497">MDAYSIIPFAQLGLDSDSTKHQAAIAIRGSGKTDQFLLFAASRRPRPRYALQGWAFPVRKDRTEGSHARLGLHSREWSPDPSFIHRSSTTSASLAAYFPRCLQRHMLGYSPLLLPRSQWISTGRSQCYTISDYCHIRALRTVYRPRQAIQSMPSSSSLSTRPVV</sequence>
<name>A0A3N4IJ35_ASCIM</name>
<dbReference type="Proteomes" id="UP000275078">
    <property type="component" value="Unassembled WGS sequence"/>
</dbReference>
<evidence type="ECO:0000313" key="1">
    <source>
        <dbReference type="EMBL" id="RPA84160.1"/>
    </source>
</evidence>
<organism evidence="1 2">
    <name type="scientific">Ascobolus immersus RN42</name>
    <dbReference type="NCBI Taxonomy" id="1160509"/>
    <lineage>
        <taxon>Eukaryota</taxon>
        <taxon>Fungi</taxon>
        <taxon>Dikarya</taxon>
        <taxon>Ascomycota</taxon>
        <taxon>Pezizomycotina</taxon>
        <taxon>Pezizomycetes</taxon>
        <taxon>Pezizales</taxon>
        <taxon>Ascobolaceae</taxon>
        <taxon>Ascobolus</taxon>
    </lineage>
</organism>
<keyword evidence="2" id="KW-1185">Reference proteome</keyword>
<accession>A0A3N4IJ35</accession>